<reference evidence="1 2" key="1">
    <citation type="submission" date="2015-01" db="EMBL/GenBank/DDBJ databases">
        <title>Evolution of Trichinella species and genotypes.</title>
        <authorList>
            <person name="Korhonen P.K."/>
            <person name="Edoardo P."/>
            <person name="Giuseppe L.R."/>
            <person name="Gasser R.B."/>
        </authorList>
    </citation>
    <scope>NUCLEOTIDE SEQUENCE [LARGE SCALE GENOMIC DNA]</scope>
    <source>
        <strain evidence="1">ISS417</strain>
    </source>
</reference>
<organism evidence="1 2">
    <name type="scientific">Trichinella murrelli</name>
    <dbReference type="NCBI Taxonomy" id="144512"/>
    <lineage>
        <taxon>Eukaryota</taxon>
        <taxon>Metazoa</taxon>
        <taxon>Ecdysozoa</taxon>
        <taxon>Nematoda</taxon>
        <taxon>Enoplea</taxon>
        <taxon>Dorylaimia</taxon>
        <taxon>Trichinellida</taxon>
        <taxon>Trichinellidae</taxon>
        <taxon>Trichinella</taxon>
    </lineage>
</organism>
<dbReference type="Proteomes" id="UP000055048">
    <property type="component" value="Unassembled WGS sequence"/>
</dbReference>
<accession>A0A0V0SQB9</accession>
<proteinExistence type="predicted"/>
<keyword evidence="2" id="KW-1185">Reference proteome</keyword>
<dbReference type="AlphaFoldDB" id="A0A0V0SQB9"/>
<gene>
    <name evidence="1" type="ORF">T05_4777</name>
</gene>
<evidence type="ECO:0000313" key="1">
    <source>
        <dbReference type="EMBL" id="KRX28989.1"/>
    </source>
</evidence>
<evidence type="ECO:0000313" key="2">
    <source>
        <dbReference type="Proteomes" id="UP000055048"/>
    </source>
</evidence>
<name>A0A0V0SQB9_9BILA</name>
<comment type="caution">
    <text evidence="1">The sequence shown here is derived from an EMBL/GenBank/DDBJ whole genome shotgun (WGS) entry which is preliminary data.</text>
</comment>
<protein>
    <submittedName>
        <fullName evidence="1">Uncharacterized protein</fullName>
    </submittedName>
</protein>
<dbReference type="EMBL" id="JYDJ01003796">
    <property type="protein sequence ID" value="KRX28989.1"/>
    <property type="molecule type" value="Genomic_DNA"/>
</dbReference>
<sequence length="31" mass="3776">MIKKCWKKKSEINPIRSRCSKRLVLLIMKED</sequence>